<dbReference type="Gene3D" id="3.40.1190.20">
    <property type="match status" value="1"/>
</dbReference>
<dbReference type="PANTHER" id="PTHR47926:SF387">
    <property type="entry name" value="PENTATRICOPEPTIDE REPEAT-CONTAINING PROTEIN"/>
    <property type="match status" value="1"/>
</dbReference>
<reference evidence="4" key="1">
    <citation type="submission" date="2020-06" db="EMBL/GenBank/DDBJ databases">
        <authorList>
            <person name="Li T."/>
            <person name="Hu X."/>
            <person name="Zhang T."/>
            <person name="Song X."/>
            <person name="Zhang H."/>
            <person name="Dai N."/>
            <person name="Sheng W."/>
            <person name="Hou X."/>
            <person name="Wei L."/>
        </authorList>
    </citation>
    <scope>NUCLEOTIDE SEQUENCE</scope>
    <source>
        <strain evidence="4">K16</strain>
        <tissue evidence="4">Leaf</tissue>
    </source>
</reference>
<feature type="repeat" description="PPR" evidence="2">
    <location>
        <begin position="562"/>
        <end position="596"/>
    </location>
</feature>
<protein>
    <submittedName>
        <fullName evidence="4">Pentatricopeptide repeat-containing protein</fullName>
    </submittedName>
</protein>
<dbReference type="SUPFAM" id="SSF53613">
    <property type="entry name" value="Ribokinase-like"/>
    <property type="match status" value="1"/>
</dbReference>
<gene>
    <name evidence="4" type="ORF">Sango_0897200</name>
</gene>
<keyword evidence="1" id="KW-0677">Repeat</keyword>
<dbReference type="Gene3D" id="1.25.40.10">
    <property type="entry name" value="Tetratricopeptide repeat domain"/>
    <property type="match status" value="4"/>
</dbReference>
<dbReference type="InterPro" id="IPR046848">
    <property type="entry name" value="E_motif"/>
</dbReference>
<dbReference type="PANTHER" id="PTHR47926">
    <property type="entry name" value="PENTATRICOPEPTIDE REPEAT-CONTAINING PROTEIN"/>
    <property type="match status" value="1"/>
</dbReference>
<evidence type="ECO:0000256" key="1">
    <source>
        <dbReference type="ARBA" id="ARBA00022737"/>
    </source>
</evidence>
<evidence type="ECO:0000313" key="4">
    <source>
        <dbReference type="EMBL" id="KAK4401565.1"/>
    </source>
</evidence>
<dbReference type="NCBIfam" id="TIGR00756">
    <property type="entry name" value="PPR"/>
    <property type="match status" value="4"/>
</dbReference>
<comment type="caution">
    <text evidence="4">The sequence shown here is derived from an EMBL/GenBank/DDBJ whole genome shotgun (WGS) entry which is preliminary data.</text>
</comment>
<accession>A0AAE1WXY0</accession>
<dbReference type="InterPro" id="IPR046960">
    <property type="entry name" value="PPR_At4g14850-like_plant"/>
</dbReference>
<dbReference type="Pfam" id="PF20431">
    <property type="entry name" value="E_motif"/>
    <property type="match status" value="1"/>
</dbReference>
<feature type="repeat" description="PPR" evidence="2">
    <location>
        <begin position="322"/>
        <end position="357"/>
    </location>
</feature>
<dbReference type="GO" id="GO:0099402">
    <property type="term" value="P:plant organ development"/>
    <property type="evidence" value="ECO:0007669"/>
    <property type="project" value="UniProtKB-ARBA"/>
</dbReference>
<dbReference type="InterPro" id="IPR011990">
    <property type="entry name" value="TPR-like_helical_dom_sf"/>
</dbReference>
<dbReference type="FunFam" id="1.25.40.10:FF:000442">
    <property type="entry name" value="Pentatricopeptide repeat-containing protein At3g49710"/>
    <property type="match status" value="1"/>
</dbReference>
<keyword evidence="5" id="KW-1185">Reference proteome</keyword>
<evidence type="ECO:0000313" key="5">
    <source>
        <dbReference type="Proteomes" id="UP001289374"/>
    </source>
</evidence>
<dbReference type="Proteomes" id="UP001289374">
    <property type="component" value="Unassembled WGS sequence"/>
</dbReference>
<dbReference type="InterPro" id="IPR029056">
    <property type="entry name" value="Ribokinase-like"/>
</dbReference>
<dbReference type="PROSITE" id="PS51375">
    <property type="entry name" value="PPR"/>
    <property type="match status" value="5"/>
</dbReference>
<evidence type="ECO:0000256" key="2">
    <source>
        <dbReference type="PROSITE-ProRule" id="PRU00708"/>
    </source>
</evidence>
<name>A0AAE1WXY0_9LAMI</name>
<dbReference type="EMBL" id="JACGWL010000005">
    <property type="protein sequence ID" value="KAK4401565.1"/>
    <property type="molecule type" value="Genomic_DNA"/>
</dbReference>
<dbReference type="AlphaFoldDB" id="A0AAE1WXY0"/>
<dbReference type="FunFam" id="1.25.40.10:FF:000158">
    <property type="entry name" value="pentatricopeptide repeat-containing protein At2g33680"/>
    <property type="match status" value="1"/>
</dbReference>
<feature type="region of interest" description="Disordered" evidence="3">
    <location>
        <begin position="1"/>
        <end position="72"/>
    </location>
</feature>
<reference evidence="4" key="2">
    <citation type="journal article" date="2024" name="Plant">
        <title>Genomic evolution and insights into agronomic trait innovations of Sesamum species.</title>
        <authorList>
            <person name="Miao H."/>
            <person name="Wang L."/>
            <person name="Qu L."/>
            <person name="Liu H."/>
            <person name="Sun Y."/>
            <person name="Le M."/>
            <person name="Wang Q."/>
            <person name="Wei S."/>
            <person name="Zheng Y."/>
            <person name="Lin W."/>
            <person name="Duan Y."/>
            <person name="Cao H."/>
            <person name="Xiong S."/>
            <person name="Wang X."/>
            <person name="Wei L."/>
            <person name="Li C."/>
            <person name="Ma Q."/>
            <person name="Ju M."/>
            <person name="Zhao R."/>
            <person name="Li G."/>
            <person name="Mu C."/>
            <person name="Tian Q."/>
            <person name="Mei H."/>
            <person name="Zhang T."/>
            <person name="Gao T."/>
            <person name="Zhang H."/>
        </authorList>
    </citation>
    <scope>NUCLEOTIDE SEQUENCE</scope>
    <source>
        <strain evidence="4">K16</strain>
    </source>
</reference>
<dbReference type="InterPro" id="IPR002885">
    <property type="entry name" value="PPR_rpt"/>
</dbReference>
<dbReference type="Pfam" id="PF01535">
    <property type="entry name" value="PPR"/>
    <property type="match status" value="7"/>
</dbReference>
<proteinExistence type="predicted"/>
<dbReference type="Pfam" id="PF13041">
    <property type="entry name" value="PPR_2"/>
    <property type="match status" value="2"/>
</dbReference>
<dbReference type="GO" id="GO:0009451">
    <property type="term" value="P:RNA modification"/>
    <property type="evidence" value="ECO:0007669"/>
    <property type="project" value="InterPro"/>
</dbReference>
<feature type="repeat" description="PPR" evidence="2">
    <location>
        <begin position="260"/>
        <end position="294"/>
    </location>
</feature>
<feature type="repeat" description="PPR" evidence="2">
    <location>
        <begin position="643"/>
        <end position="677"/>
    </location>
</feature>
<evidence type="ECO:0000256" key="3">
    <source>
        <dbReference type="SAM" id="MobiDB-lite"/>
    </source>
</evidence>
<sequence length="865" mass="94659">MRRRRRIWADSRRLGGGGGGKEEVKGRGGGRRRSGGRGKAGGSGWMRGRRRSGRGEAMGGRRSGAAARDGGEKKALNNLRQVLNDEAAPVVIGGMVLDINATPSAVANPRTTTPGKITFTSPNEDELVAMANALSSGDKFLPIQRDCGSLKLSVYSLFQALKPAIWVLLEKVVRLTGAGDCLVGGAVASICAGLDIMQSLAVGIASAKGAVETETNVPAEYDLTKISDDAASVYSAAKMKSLKEGLKFQAHAVKSGFVPTVVATNQLISLYSKHGLIQEAHKLFDGMPERNVFSWNTIINAYIKSRSFTKAKSLFYASPCRDTVTYNSMISGYARSDGYESEAIELFIQMQFDNDASRIDEFTLTTMLNLVAKLRVLCYGKQVHSFMVKSGNDLSAFALSSLIDMYSKCGSFWDACRVVYGCGGEDLVDLVVKNALIAACCREGELEMAREILWSNQELIDEVSLNTMISGYVQNGCEEEAVELFKHMAEEGFLWNEHTFGSLLTACAALRSLKLGKEVHAWVLKEGMCLNPFISSGIVDVYCKCGNMRYADRVHETLAVGNVFAITSLIVGYSAKGDMSEARRLFDSSPEKNFVMWTAIISGYVKLQQCEDAFVLFREYAAQEATVPDSVILRLFRRVSTRDTIIYNVMIAACAHHGYEDEAIHLFEEMIGQGLQPDGVTFIAILSACRHGGLVEAGENYFLSMTKHYAIPPEIDHYACMVDLYGRSNQLEKAVAFMEEMPVEPDSIILSAFLNACRANRNLELARMAENKLLELEGDNGGRYFQLASVYALGGKWDEMGRVMRTMRGKEVKKLAGCSWVQVGCGVHIFTSGARSHPEAEAVYCTLELLIDELYGKASPDEIGP</sequence>
<feature type="repeat" description="PPR" evidence="2">
    <location>
        <begin position="461"/>
        <end position="495"/>
    </location>
</feature>
<dbReference type="GO" id="GO:0003723">
    <property type="term" value="F:RNA binding"/>
    <property type="evidence" value="ECO:0007669"/>
    <property type="project" value="InterPro"/>
</dbReference>
<organism evidence="4 5">
    <name type="scientific">Sesamum angolense</name>
    <dbReference type="NCBI Taxonomy" id="2727404"/>
    <lineage>
        <taxon>Eukaryota</taxon>
        <taxon>Viridiplantae</taxon>
        <taxon>Streptophyta</taxon>
        <taxon>Embryophyta</taxon>
        <taxon>Tracheophyta</taxon>
        <taxon>Spermatophyta</taxon>
        <taxon>Magnoliopsida</taxon>
        <taxon>eudicotyledons</taxon>
        <taxon>Gunneridae</taxon>
        <taxon>Pentapetalae</taxon>
        <taxon>asterids</taxon>
        <taxon>lamiids</taxon>
        <taxon>Lamiales</taxon>
        <taxon>Pedaliaceae</taxon>
        <taxon>Sesamum</taxon>
    </lineage>
</organism>